<feature type="compositionally biased region" description="Basic and acidic residues" evidence="2">
    <location>
        <begin position="57"/>
        <end position="71"/>
    </location>
</feature>
<keyword evidence="6" id="KW-1185">Reference proteome</keyword>
<dbReference type="InterPro" id="IPR038729">
    <property type="entry name" value="Rad50/SbcC_AAA"/>
</dbReference>
<dbReference type="Gene3D" id="3.40.50.300">
    <property type="entry name" value="P-loop containing nucleotide triphosphate hydrolases"/>
    <property type="match status" value="2"/>
</dbReference>
<dbReference type="Pfam" id="PF14229">
    <property type="entry name" value="DUF4332"/>
    <property type="match status" value="2"/>
</dbReference>
<keyword evidence="1" id="KW-0175">Coiled coil</keyword>
<evidence type="ECO:0000256" key="2">
    <source>
        <dbReference type="SAM" id="MobiDB-lite"/>
    </source>
</evidence>
<dbReference type="InterPro" id="IPR025567">
    <property type="entry name" value="DUF4332"/>
</dbReference>
<name>A0A517MUZ3_9BACT</name>
<dbReference type="EMBL" id="CP036263">
    <property type="protein sequence ID" value="QDS98695.1"/>
    <property type="molecule type" value="Genomic_DNA"/>
</dbReference>
<accession>A0A517MUZ3</accession>
<dbReference type="Pfam" id="PF13476">
    <property type="entry name" value="AAA_23"/>
    <property type="match status" value="1"/>
</dbReference>
<gene>
    <name evidence="5" type="ORF">HG15A2_19760</name>
</gene>
<dbReference type="PANTHER" id="PTHR41259:SF1">
    <property type="entry name" value="DOUBLE-STRAND BREAK REPAIR RAD50 ATPASE, PUTATIVE-RELATED"/>
    <property type="match status" value="1"/>
</dbReference>
<feature type="coiled-coil region" evidence="1">
    <location>
        <begin position="287"/>
        <end position="359"/>
    </location>
</feature>
<sequence>MKINALEALGSSQTQSHRLGDFSPQLTAIHGPQRSGKSALFDLAATLLFGKDPDARSRYSGRREVRGDAYETHSTGLNSGLVEGSLSISSQRGNFTLRREHDGTREGRLSLSAETGGAVDQGTMSDLLAGLSPQLLSQLYAIDFADGAHIQPLLSSQFASDFSQAHRTETNRRETGPRTANTVCRDHTPTSQAGTRTTEIDRRLVDQLVVRRDELALQIEKQISEGRRDSSEIERELTELDRVLGEKKTQEDQLRGELQRLAGHLATVESRLRYFSMEATLRRGPQIDSAEHQAQLAELDAEIARCRTTLSDLQSREAVVRRDLATVHADGTADNAASLADQRVTLSVLERLMDDLDAETALLARAHEPGRCIAPEAHARITPVAELLRQQMYTLCGQLTEQERAARRRQLHAESRHLSRSQSDLSEQLEHLLERRQELTHEAQLAGQPVMLLPQSPVEQHCQCEHHREFLSESEAMLLGSSQRGRFEETAETERHELRRRCDDVESSLQRITRERADLQQRWDALQQERAALLGRTSVDALREELRRCEEELKNTLSRPADFATHRTGVWRASDVLAQLTNGRLNQIRLPRDGSQPTIVSRTGQTRQLSELSAGEHDQVALSIVLAMISSHSADGTHLPLLLDEPFLRQSSTDTIAMASVLDEFARGGNQIVVFTGDRDAVRHFESLRVSVRSLSEKRESARPEPVVARPVRTETPEQTETKLERHIVRESVDPATLSAESGPRLRVRSEWTQTDDSQQIYYLQTDASLTEFPVLGVDTQAKFSALGIETVAQLLEADCDWVAAKLDLPHVSAKTVRLWQSHMSLMCFVAGVALDDAQVLSACDIDSPAELSGMDIDAVATLIERFLTSERGRRYAALRRRYSRESLSNWQSNSRSSRSNWERYTSRWNNQRSESRRSRSEREGKRRSKRSTEQSSQKGERRERQSTRSSSSRKRTTRPAKELRFLLERSSQVADAPSIGPKTAERLASVGIRSVADLLHADAASTAEELDVSHIKAETIATWQHQARLVCCIPELRGYGAQLLVGCGLTEPKQIAGATEEELFRKIRSFSRTTAGQRILRDGKVPNRDKIAEWIDYAGHMRPLEAA</sequence>
<organism evidence="5 6">
    <name type="scientific">Adhaeretor mobilis</name>
    <dbReference type="NCBI Taxonomy" id="1930276"/>
    <lineage>
        <taxon>Bacteria</taxon>
        <taxon>Pseudomonadati</taxon>
        <taxon>Planctomycetota</taxon>
        <taxon>Planctomycetia</taxon>
        <taxon>Pirellulales</taxon>
        <taxon>Lacipirellulaceae</taxon>
        <taxon>Adhaeretor</taxon>
    </lineage>
</organism>
<dbReference type="Gene3D" id="1.10.150.20">
    <property type="entry name" value="5' to 3' exonuclease, C-terminal subdomain"/>
    <property type="match status" value="1"/>
</dbReference>
<feature type="region of interest" description="Disordered" evidence="2">
    <location>
        <begin position="908"/>
        <end position="965"/>
    </location>
</feature>
<feature type="coiled-coil region" evidence="1">
    <location>
        <begin position="488"/>
        <end position="559"/>
    </location>
</feature>
<dbReference type="AlphaFoldDB" id="A0A517MUZ3"/>
<evidence type="ECO:0000313" key="6">
    <source>
        <dbReference type="Proteomes" id="UP000319852"/>
    </source>
</evidence>
<evidence type="ECO:0000259" key="4">
    <source>
        <dbReference type="Pfam" id="PF14229"/>
    </source>
</evidence>
<dbReference type="RefSeq" id="WP_218932438.1">
    <property type="nucleotide sequence ID" value="NZ_CP036263.1"/>
</dbReference>
<feature type="domain" description="DUF4332" evidence="4">
    <location>
        <begin position="777"/>
        <end position="877"/>
    </location>
</feature>
<dbReference type="PANTHER" id="PTHR41259">
    <property type="entry name" value="DOUBLE-STRAND BREAK REPAIR RAD50 ATPASE, PUTATIVE-RELATED"/>
    <property type="match status" value="1"/>
</dbReference>
<dbReference type="SUPFAM" id="SSF52540">
    <property type="entry name" value="P-loop containing nucleoside triphosphate hydrolases"/>
    <property type="match status" value="1"/>
</dbReference>
<reference evidence="5 6" key="1">
    <citation type="submission" date="2019-02" db="EMBL/GenBank/DDBJ databases">
        <title>Deep-cultivation of Planctomycetes and their phenomic and genomic characterization uncovers novel biology.</title>
        <authorList>
            <person name="Wiegand S."/>
            <person name="Jogler M."/>
            <person name="Boedeker C."/>
            <person name="Pinto D."/>
            <person name="Vollmers J."/>
            <person name="Rivas-Marin E."/>
            <person name="Kohn T."/>
            <person name="Peeters S.H."/>
            <person name="Heuer A."/>
            <person name="Rast P."/>
            <person name="Oberbeckmann S."/>
            <person name="Bunk B."/>
            <person name="Jeske O."/>
            <person name="Meyerdierks A."/>
            <person name="Storesund J.E."/>
            <person name="Kallscheuer N."/>
            <person name="Luecker S."/>
            <person name="Lage O.M."/>
            <person name="Pohl T."/>
            <person name="Merkel B.J."/>
            <person name="Hornburger P."/>
            <person name="Mueller R.-W."/>
            <person name="Bruemmer F."/>
            <person name="Labrenz M."/>
            <person name="Spormann A.M."/>
            <person name="Op den Camp H."/>
            <person name="Overmann J."/>
            <person name="Amann R."/>
            <person name="Jetten M.S.M."/>
            <person name="Mascher T."/>
            <person name="Medema M.H."/>
            <person name="Devos D.P."/>
            <person name="Kaster A.-K."/>
            <person name="Ovreas L."/>
            <person name="Rohde M."/>
            <person name="Galperin M.Y."/>
            <person name="Jogler C."/>
        </authorList>
    </citation>
    <scope>NUCLEOTIDE SEQUENCE [LARGE SCALE GENOMIC DNA]</scope>
    <source>
        <strain evidence="5 6">HG15A2</strain>
    </source>
</reference>
<feature type="region of interest" description="Disordered" evidence="2">
    <location>
        <begin position="702"/>
        <end position="722"/>
    </location>
</feature>
<evidence type="ECO:0000313" key="5">
    <source>
        <dbReference type="EMBL" id="QDS98695.1"/>
    </source>
</evidence>
<feature type="compositionally biased region" description="Basic and acidic residues" evidence="2">
    <location>
        <begin position="712"/>
        <end position="722"/>
    </location>
</feature>
<proteinExistence type="predicted"/>
<evidence type="ECO:0000259" key="3">
    <source>
        <dbReference type="Pfam" id="PF13476"/>
    </source>
</evidence>
<feature type="region of interest" description="Disordered" evidence="2">
    <location>
        <begin position="57"/>
        <end position="76"/>
    </location>
</feature>
<feature type="domain" description="Rad50/SbcC-type AAA" evidence="3">
    <location>
        <begin position="21"/>
        <end position="307"/>
    </location>
</feature>
<dbReference type="InterPro" id="IPR027417">
    <property type="entry name" value="P-loop_NTPase"/>
</dbReference>
<feature type="region of interest" description="Disordered" evidence="2">
    <location>
        <begin position="167"/>
        <end position="198"/>
    </location>
</feature>
<protein>
    <submittedName>
        <fullName evidence="5">DNA polymerase IV</fullName>
    </submittedName>
</protein>
<evidence type="ECO:0000256" key="1">
    <source>
        <dbReference type="SAM" id="Coils"/>
    </source>
</evidence>
<dbReference type="GO" id="GO:0016887">
    <property type="term" value="F:ATP hydrolysis activity"/>
    <property type="evidence" value="ECO:0007669"/>
    <property type="project" value="InterPro"/>
</dbReference>
<dbReference type="KEGG" id="amob:HG15A2_19760"/>
<dbReference type="GO" id="GO:0006302">
    <property type="term" value="P:double-strand break repair"/>
    <property type="evidence" value="ECO:0007669"/>
    <property type="project" value="InterPro"/>
</dbReference>
<feature type="compositionally biased region" description="Basic and acidic residues" evidence="2">
    <location>
        <begin position="914"/>
        <end position="925"/>
    </location>
</feature>
<feature type="compositionally biased region" description="Basic and acidic residues" evidence="2">
    <location>
        <begin position="167"/>
        <end position="176"/>
    </location>
</feature>
<feature type="domain" description="DUF4332" evidence="4">
    <location>
        <begin position="978"/>
        <end position="1100"/>
    </location>
</feature>
<dbReference type="Proteomes" id="UP000319852">
    <property type="component" value="Chromosome"/>
</dbReference>